<keyword evidence="2" id="KW-0813">Transport</keyword>
<dbReference type="InterPro" id="IPR003593">
    <property type="entry name" value="AAA+_ATPase"/>
</dbReference>
<dbReference type="RefSeq" id="WP_216238909.1">
    <property type="nucleotide sequence ID" value="NZ_JABACJ020000001.1"/>
</dbReference>
<name>A0ABS6D036_9FIRM</name>
<dbReference type="PANTHER" id="PTHR43117">
    <property type="entry name" value="OSMOPROTECTANT IMPORT ATP-BINDING PROTEIN OSMV"/>
    <property type="match status" value="1"/>
</dbReference>
<dbReference type="Proteomes" id="UP000723714">
    <property type="component" value="Unassembled WGS sequence"/>
</dbReference>
<dbReference type="InterPro" id="IPR017871">
    <property type="entry name" value="ABC_transporter-like_CS"/>
</dbReference>
<dbReference type="Pfam" id="PF00005">
    <property type="entry name" value="ABC_tran"/>
    <property type="match status" value="1"/>
</dbReference>
<keyword evidence="4" id="KW-0547">Nucleotide-binding</keyword>
<evidence type="ECO:0000313" key="5">
    <source>
        <dbReference type="Proteomes" id="UP000723714"/>
    </source>
</evidence>
<gene>
    <name evidence="4" type="ORF">HGO97_002020</name>
</gene>
<reference evidence="4 5" key="1">
    <citation type="submission" date="2021-06" db="EMBL/GenBank/DDBJ databases">
        <title>Faecalicatena sp. nov. isolated from porcine feces.</title>
        <authorList>
            <person name="Oh B.S."/>
            <person name="Lee J.H."/>
        </authorList>
    </citation>
    <scope>NUCLEOTIDE SEQUENCE [LARGE SCALE GENOMIC DNA]</scope>
    <source>
        <strain evidence="4 5">AGMB00832</strain>
    </source>
</reference>
<dbReference type="PROSITE" id="PS00211">
    <property type="entry name" value="ABC_TRANSPORTER_1"/>
    <property type="match status" value="1"/>
</dbReference>
<organism evidence="4 5">
    <name type="scientific">Faecalicatena faecalis</name>
    <dbReference type="NCBI Taxonomy" id="2726362"/>
    <lineage>
        <taxon>Bacteria</taxon>
        <taxon>Bacillati</taxon>
        <taxon>Bacillota</taxon>
        <taxon>Clostridia</taxon>
        <taxon>Lachnospirales</taxon>
        <taxon>Lachnospiraceae</taxon>
        <taxon>Faecalicatena</taxon>
    </lineage>
</organism>
<evidence type="ECO:0000256" key="2">
    <source>
        <dbReference type="ARBA" id="ARBA00022448"/>
    </source>
</evidence>
<evidence type="ECO:0000259" key="3">
    <source>
        <dbReference type="PROSITE" id="PS50893"/>
    </source>
</evidence>
<evidence type="ECO:0000256" key="1">
    <source>
        <dbReference type="ARBA" id="ARBA00005417"/>
    </source>
</evidence>
<protein>
    <submittedName>
        <fullName evidence="4">ABC transporter ATP-binding protein</fullName>
    </submittedName>
</protein>
<keyword evidence="4" id="KW-0067">ATP-binding</keyword>
<accession>A0ABS6D036</accession>
<keyword evidence="5" id="KW-1185">Reference proteome</keyword>
<dbReference type="PROSITE" id="PS50893">
    <property type="entry name" value="ABC_TRANSPORTER_2"/>
    <property type="match status" value="1"/>
</dbReference>
<evidence type="ECO:0000313" key="4">
    <source>
        <dbReference type="EMBL" id="MBU3874587.1"/>
    </source>
</evidence>
<comment type="caution">
    <text evidence="4">The sequence shown here is derived from an EMBL/GenBank/DDBJ whole genome shotgun (WGS) entry which is preliminary data.</text>
</comment>
<dbReference type="EMBL" id="JABACJ020000001">
    <property type="protein sequence ID" value="MBU3874587.1"/>
    <property type="molecule type" value="Genomic_DNA"/>
</dbReference>
<dbReference type="InterPro" id="IPR003439">
    <property type="entry name" value="ABC_transporter-like_ATP-bd"/>
</dbReference>
<dbReference type="PANTHER" id="PTHR43117:SF4">
    <property type="entry name" value="OSMOPROTECTANT IMPORT ATP-BINDING PROTEIN OSMV"/>
    <property type="match status" value="1"/>
</dbReference>
<feature type="domain" description="ABC transporter" evidence="3">
    <location>
        <begin position="6"/>
        <end position="242"/>
    </location>
</feature>
<proteinExistence type="inferred from homology"/>
<sequence>MSVPAIEFKDVSKTFDGSGYYAVDHVSFSIEEGGFITILGSSGCGKTTLLKMVNRLYEPDEGKILLFGEDTSEVDVVKLRRRIGYVIQQTGLFPHMTIADNVATVPKLLKWDKQRIEARVNELLKMVGLEPEEFKKRYPSQLSGGQQQRVGLARALAVEPKIMLMDEPFGAVDAITRIGLQEELLRIHSGLKRTFLLVTHDIHEAFKLGTKVMIMNQGKICQFDTPANIIHDPADEFTAALIRSAREQEKLWEGYV</sequence>
<comment type="similarity">
    <text evidence="1">Belongs to the ABC transporter superfamily.</text>
</comment>
<dbReference type="GO" id="GO:0005524">
    <property type="term" value="F:ATP binding"/>
    <property type="evidence" value="ECO:0007669"/>
    <property type="project" value="UniProtKB-KW"/>
</dbReference>
<dbReference type="SMART" id="SM00382">
    <property type="entry name" value="AAA"/>
    <property type="match status" value="1"/>
</dbReference>